<reference evidence="1 2" key="1">
    <citation type="journal article" date="2022" name="Genome Biol. Evol.">
        <title>The Spruce Budworm Genome: Reconstructing the Evolutionary History of Antifreeze Proteins.</title>
        <authorList>
            <person name="Beliveau C."/>
            <person name="Gagne P."/>
            <person name="Picq S."/>
            <person name="Vernygora O."/>
            <person name="Keeling C.I."/>
            <person name="Pinkney K."/>
            <person name="Doucet D."/>
            <person name="Wen F."/>
            <person name="Johnston J.S."/>
            <person name="Maaroufi H."/>
            <person name="Boyle B."/>
            <person name="Laroche J."/>
            <person name="Dewar K."/>
            <person name="Juretic N."/>
            <person name="Blackburn G."/>
            <person name="Nisole A."/>
            <person name="Brunet B."/>
            <person name="Brandao M."/>
            <person name="Lumley L."/>
            <person name="Duan J."/>
            <person name="Quan G."/>
            <person name="Lucarotti C.J."/>
            <person name="Roe A.D."/>
            <person name="Sperling F.A.H."/>
            <person name="Levesque R.C."/>
            <person name="Cusson M."/>
        </authorList>
    </citation>
    <scope>NUCLEOTIDE SEQUENCE [LARGE SCALE GENOMIC DNA]</scope>
    <source>
        <strain evidence="1">Glfc:IPQL:Cfum</strain>
    </source>
</reference>
<dbReference type="Proteomes" id="UP001064048">
    <property type="component" value="Chromosome 17"/>
</dbReference>
<proteinExistence type="predicted"/>
<accession>A0ACC0KKY9</accession>
<name>A0ACC0KKY9_CHOFU</name>
<dbReference type="EMBL" id="CM046117">
    <property type="protein sequence ID" value="KAI8437034.1"/>
    <property type="molecule type" value="Genomic_DNA"/>
</dbReference>
<protein>
    <submittedName>
        <fullName evidence="1">Uncharacterized protein</fullName>
    </submittedName>
</protein>
<comment type="caution">
    <text evidence="1">The sequence shown here is derived from an EMBL/GenBank/DDBJ whole genome shotgun (WGS) entry which is preliminary data.</text>
</comment>
<evidence type="ECO:0000313" key="1">
    <source>
        <dbReference type="EMBL" id="KAI8437034.1"/>
    </source>
</evidence>
<organism evidence="1 2">
    <name type="scientific">Choristoneura fumiferana</name>
    <name type="common">Spruce budworm moth</name>
    <name type="synonym">Archips fumiferana</name>
    <dbReference type="NCBI Taxonomy" id="7141"/>
    <lineage>
        <taxon>Eukaryota</taxon>
        <taxon>Metazoa</taxon>
        <taxon>Ecdysozoa</taxon>
        <taxon>Arthropoda</taxon>
        <taxon>Hexapoda</taxon>
        <taxon>Insecta</taxon>
        <taxon>Pterygota</taxon>
        <taxon>Neoptera</taxon>
        <taxon>Endopterygota</taxon>
        <taxon>Lepidoptera</taxon>
        <taxon>Glossata</taxon>
        <taxon>Ditrysia</taxon>
        <taxon>Tortricoidea</taxon>
        <taxon>Tortricidae</taxon>
        <taxon>Tortricinae</taxon>
        <taxon>Choristoneura</taxon>
    </lineage>
</organism>
<keyword evidence="2" id="KW-1185">Reference proteome</keyword>
<gene>
    <name evidence="1" type="ORF">MSG28_010417</name>
</gene>
<evidence type="ECO:0000313" key="2">
    <source>
        <dbReference type="Proteomes" id="UP001064048"/>
    </source>
</evidence>
<sequence>MSSYDFIRFCQSVISDMEWTNEKYLRFIDDYKKASVLWDIRNPDYKNNSKKRSVVAGLAQKYCVEDGALKKKIKNLRSAFHREHHRLTNRKGGSVDESRKWFAYDALRFILDVTGSCGGVFRSEMAAKKCHRWLDEEVIAFLKLYKNMECLWNTRLRDHKDRNKRERAYEMIKAKLGLDDLTVLDIKNKIRGIRTTYSDELNKIVSSMKCGESDVYKPKVFWFNIADSFLRGVTKHGLGAMFRKKEEASFAADESLQHQDTEEDLDFSDNANLIELPPLLPERHSPENNALNPVLVSKEEDEYDLFGRSMAMQLRKMPELTALELMQKMQLMVLNSRKQLSNKKIKMKQRITKPVHAPSTSNTNSKRTRSPSPDVSSQSTPSPCYKFEVMSPTERDPTSAIGDETDRSFTYVTTIEHADNFPVNHEIREDCTGNVPIGIHRETKRKLTCSIDPLEVKQSRLSNTSFKN</sequence>